<organism evidence="3 4">
    <name type="scientific">Mycena sanguinolenta</name>
    <dbReference type="NCBI Taxonomy" id="230812"/>
    <lineage>
        <taxon>Eukaryota</taxon>
        <taxon>Fungi</taxon>
        <taxon>Dikarya</taxon>
        <taxon>Basidiomycota</taxon>
        <taxon>Agaricomycotina</taxon>
        <taxon>Agaricomycetes</taxon>
        <taxon>Agaricomycetidae</taxon>
        <taxon>Agaricales</taxon>
        <taxon>Marasmiineae</taxon>
        <taxon>Mycenaceae</taxon>
        <taxon>Mycena</taxon>
    </lineage>
</organism>
<name>A0A8H6XK18_9AGAR</name>
<feature type="compositionally biased region" description="Polar residues" evidence="1">
    <location>
        <begin position="205"/>
        <end position="230"/>
    </location>
</feature>
<gene>
    <name evidence="3" type="ORF">MSAN_02048500</name>
</gene>
<dbReference type="Proteomes" id="UP000623467">
    <property type="component" value="Unassembled WGS sequence"/>
</dbReference>
<reference evidence="3" key="1">
    <citation type="submission" date="2020-05" db="EMBL/GenBank/DDBJ databases">
        <title>Mycena genomes resolve the evolution of fungal bioluminescence.</title>
        <authorList>
            <person name="Tsai I.J."/>
        </authorList>
    </citation>
    <scope>NUCLEOTIDE SEQUENCE</scope>
    <source>
        <strain evidence="3">160909Yilan</strain>
    </source>
</reference>
<evidence type="ECO:0000313" key="3">
    <source>
        <dbReference type="EMBL" id="KAF7341926.1"/>
    </source>
</evidence>
<dbReference type="CDD" id="cd00067">
    <property type="entry name" value="GAL4"/>
    <property type="match status" value="1"/>
</dbReference>
<dbReference type="GO" id="GO:0008270">
    <property type="term" value="F:zinc ion binding"/>
    <property type="evidence" value="ECO:0007669"/>
    <property type="project" value="InterPro"/>
</dbReference>
<keyword evidence="4" id="KW-1185">Reference proteome</keyword>
<dbReference type="OrthoDB" id="2260578at2759"/>
<dbReference type="InterPro" id="IPR036864">
    <property type="entry name" value="Zn2-C6_fun-type_DNA-bd_sf"/>
</dbReference>
<sequence length="263" mass="28373">MADLPRRSRNLGRSHGLGSGSSSIVPPKQSKQHSMSLNPSPTQSRPERLTARLGPSSMRSHYEIDGPRFNEGSSASDAPSRPRDVPMAVACTNCRRWEIKCVPDAFGPGSPCVRCQARGIACEYVSDSEEQVESTRGRATASHYLHPQPVMDGSPSIEVSGLSSPQQSDEKTLLPSFPESINRDDDQLHPTTPPHNTPSPSSPSDGHSASRTSWDGSEANSNNSTESFTGASMLDAEPEPGTFVLFFTSPKFILGLVLSARRR</sequence>
<feature type="region of interest" description="Disordered" evidence="1">
    <location>
        <begin position="133"/>
        <end position="235"/>
    </location>
</feature>
<protein>
    <recommendedName>
        <fullName evidence="2">Zn(2)-C6 fungal-type domain-containing protein</fullName>
    </recommendedName>
</protein>
<dbReference type="SUPFAM" id="SSF57701">
    <property type="entry name" value="Zn2/Cys6 DNA-binding domain"/>
    <property type="match status" value="1"/>
</dbReference>
<accession>A0A8H6XK18</accession>
<dbReference type="EMBL" id="JACAZH010000026">
    <property type="protein sequence ID" value="KAF7341926.1"/>
    <property type="molecule type" value="Genomic_DNA"/>
</dbReference>
<feature type="compositionally biased region" description="Pro residues" evidence="1">
    <location>
        <begin position="191"/>
        <end position="201"/>
    </location>
</feature>
<feature type="region of interest" description="Disordered" evidence="1">
    <location>
        <begin position="1"/>
        <end position="85"/>
    </location>
</feature>
<dbReference type="Pfam" id="PF00172">
    <property type="entry name" value="Zn_clus"/>
    <property type="match status" value="1"/>
</dbReference>
<dbReference type="Gene3D" id="4.10.240.10">
    <property type="entry name" value="Zn(2)-C6 fungal-type DNA-binding domain"/>
    <property type="match status" value="1"/>
</dbReference>
<proteinExistence type="predicted"/>
<dbReference type="GO" id="GO:0000981">
    <property type="term" value="F:DNA-binding transcription factor activity, RNA polymerase II-specific"/>
    <property type="evidence" value="ECO:0007669"/>
    <property type="project" value="InterPro"/>
</dbReference>
<comment type="caution">
    <text evidence="3">The sequence shown here is derived from an EMBL/GenBank/DDBJ whole genome shotgun (WGS) entry which is preliminary data.</text>
</comment>
<feature type="compositionally biased region" description="Low complexity" evidence="1">
    <location>
        <begin position="13"/>
        <end position="23"/>
    </location>
</feature>
<feature type="compositionally biased region" description="Polar residues" evidence="1">
    <location>
        <begin position="32"/>
        <end position="44"/>
    </location>
</feature>
<evidence type="ECO:0000259" key="2">
    <source>
        <dbReference type="PROSITE" id="PS50048"/>
    </source>
</evidence>
<evidence type="ECO:0000313" key="4">
    <source>
        <dbReference type="Proteomes" id="UP000623467"/>
    </source>
</evidence>
<evidence type="ECO:0000256" key="1">
    <source>
        <dbReference type="SAM" id="MobiDB-lite"/>
    </source>
</evidence>
<dbReference type="InterPro" id="IPR001138">
    <property type="entry name" value="Zn2Cys6_DnaBD"/>
</dbReference>
<feature type="domain" description="Zn(2)-C6 fungal-type" evidence="2">
    <location>
        <begin position="90"/>
        <end position="124"/>
    </location>
</feature>
<dbReference type="AlphaFoldDB" id="A0A8H6XK18"/>
<dbReference type="PROSITE" id="PS50048">
    <property type="entry name" value="ZN2_CY6_FUNGAL_2"/>
    <property type="match status" value="1"/>
</dbReference>